<dbReference type="GO" id="GO:0051301">
    <property type="term" value="P:cell division"/>
    <property type="evidence" value="ECO:0007669"/>
    <property type="project" value="UniProtKB-KW"/>
</dbReference>
<sequence length="488" mass="52401">MNKPLRRVAIFCGLLVLALLVRDNWLQYVRADELNAHPKNKRVQIERYASERGNIIVNGKPITGSANSGDTYYQFKRTYVDGPMWAPVTGYASQAFDASQIEKIEDGILTGNDDRLFFDRTLSMFTGEKKRGGDVVTTLNAAAQKAAFKGLGSKTGAVVALEPSTGKVLALASTPSYDPGSFSGYHDKDAKAWQALEQDKNKPKLNRALREIYPPGSVFKVVTAAAALESGKITDINAATDTPEGWKIPLSTKPMVNHANGCANASLNEALRVSCNSVFAKLGDDVGRDKMVETAEKFGFNEQQFMPVRAEASVYDKKADRGGNALSSIGQFNTATTPLQMAMVTAAIANDGKLMKPYMVDELRAPSTELIKKTEPEEMSRPVSQKNAQLIQQMMENVVSTGTGTNADLGMPGMKVGGKTGTAQHGEQNSKRPYAWFIAYAKSAQGSPVAVAVIVEDSEGTNREDITGGGLAAPIAKAVMKAVVKSGS</sequence>
<feature type="domain" description="Penicillin binding protein A dimerisation" evidence="2">
    <location>
        <begin position="52"/>
        <end position="135"/>
    </location>
</feature>
<dbReference type="RefSeq" id="WP_359876478.1">
    <property type="nucleotide sequence ID" value="NZ_JBEYHT010000019.1"/>
</dbReference>
<dbReference type="Proteomes" id="UP000217676">
    <property type="component" value="Chromosome"/>
</dbReference>
<keyword evidence="3" id="KW-0808">Transferase</keyword>
<feature type="domain" description="Penicillin-binding protein transpeptidase" evidence="1">
    <location>
        <begin position="156"/>
        <end position="481"/>
    </location>
</feature>
<name>A0A160P2A4_STRLU</name>
<protein>
    <submittedName>
        <fullName evidence="3">Cell division protein ftsI</fullName>
        <ecNumber evidence="3">2.4.1.129</ecNumber>
    </submittedName>
</protein>
<dbReference type="AlphaFoldDB" id="A0A160P2A4"/>
<keyword evidence="3" id="KW-0328">Glycosyltransferase</keyword>
<dbReference type="InterPro" id="IPR012338">
    <property type="entry name" value="Beta-lactam/transpept-like"/>
</dbReference>
<dbReference type="GO" id="GO:0071555">
    <property type="term" value="P:cell wall organization"/>
    <property type="evidence" value="ECO:0007669"/>
    <property type="project" value="TreeGrafter"/>
</dbReference>
<reference evidence="3 4" key="1">
    <citation type="journal article" date="2016" name="Genome Announc.">
        <title>Complete Genome Sequence of Thiostrepton-Producing Streptomyces laurentii ATCC 31255.</title>
        <authorList>
            <person name="Doi K."/>
            <person name="Fujino Y."/>
            <person name="Nagayoshi Y."/>
            <person name="Ohshima T."/>
            <person name="Ogata S."/>
        </authorList>
    </citation>
    <scope>NUCLEOTIDE SEQUENCE [LARGE SCALE GENOMIC DNA]</scope>
    <source>
        <strain evidence="3 4">ATCC 31255</strain>
    </source>
</reference>
<gene>
    <name evidence="3" type="ORF">SLA_3656</name>
</gene>
<dbReference type="GO" id="GO:0016757">
    <property type="term" value="F:glycosyltransferase activity"/>
    <property type="evidence" value="ECO:0007669"/>
    <property type="project" value="UniProtKB-KW"/>
</dbReference>
<dbReference type="EMBL" id="AP017424">
    <property type="protein sequence ID" value="BAU84563.1"/>
    <property type="molecule type" value="Genomic_DNA"/>
</dbReference>
<keyword evidence="3" id="KW-0131">Cell cycle</keyword>
<dbReference type="Gene3D" id="3.90.1310.10">
    <property type="entry name" value="Penicillin-binding protein 2a (Domain 2)"/>
    <property type="match status" value="1"/>
</dbReference>
<evidence type="ECO:0000259" key="1">
    <source>
        <dbReference type="Pfam" id="PF00905"/>
    </source>
</evidence>
<dbReference type="GO" id="GO:0071972">
    <property type="term" value="F:peptidoglycan L,D-transpeptidase activity"/>
    <property type="evidence" value="ECO:0007669"/>
    <property type="project" value="TreeGrafter"/>
</dbReference>
<organism evidence="3 4">
    <name type="scientific">Streptomyces laurentii</name>
    <dbReference type="NCBI Taxonomy" id="39478"/>
    <lineage>
        <taxon>Bacteria</taxon>
        <taxon>Bacillati</taxon>
        <taxon>Actinomycetota</taxon>
        <taxon>Actinomycetes</taxon>
        <taxon>Kitasatosporales</taxon>
        <taxon>Streptomycetaceae</taxon>
        <taxon>Streptomyces</taxon>
    </lineage>
</organism>
<dbReference type="GO" id="GO:0008658">
    <property type="term" value="F:penicillin binding"/>
    <property type="evidence" value="ECO:0007669"/>
    <property type="project" value="InterPro"/>
</dbReference>
<dbReference type="InterPro" id="IPR054120">
    <property type="entry name" value="PBPA_dimer"/>
</dbReference>
<dbReference type="Pfam" id="PF00905">
    <property type="entry name" value="Transpeptidase"/>
    <property type="match status" value="1"/>
</dbReference>
<keyword evidence="3" id="KW-0132">Cell division</keyword>
<dbReference type="InterPro" id="IPR001460">
    <property type="entry name" value="PCN-bd_Tpept"/>
</dbReference>
<dbReference type="EC" id="2.4.1.129" evidence="3"/>
<dbReference type="KEGG" id="slau:SLA_3656"/>
<dbReference type="Pfam" id="PF21922">
    <property type="entry name" value="PBP_dimer_2"/>
    <property type="match status" value="1"/>
</dbReference>
<dbReference type="Gene3D" id="3.40.710.10">
    <property type="entry name" value="DD-peptidase/beta-lactamase superfamily"/>
    <property type="match status" value="1"/>
</dbReference>
<accession>A0A160P2A4</accession>
<evidence type="ECO:0000313" key="3">
    <source>
        <dbReference type="EMBL" id="BAU84563.1"/>
    </source>
</evidence>
<dbReference type="PANTHER" id="PTHR30627:SF24">
    <property type="entry name" value="PENICILLIN-BINDING PROTEIN 4B"/>
    <property type="match status" value="1"/>
</dbReference>
<dbReference type="SUPFAM" id="SSF56601">
    <property type="entry name" value="beta-lactamase/transpeptidase-like"/>
    <property type="match status" value="1"/>
</dbReference>
<dbReference type="PANTHER" id="PTHR30627">
    <property type="entry name" value="PEPTIDOGLYCAN D,D-TRANSPEPTIDASE"/>
    <property type="match status" value="1"/>
</dbReference>
<dbReference type="GO" id="GO:0005886">
    <property type="term" value="C:plasma membrane"/>
    <property type="evidence" value="ECO:0007669"/>
    <property type="project" value="TreeGrafter"/>
</dbReference>
<keyword evidence="4" id="KW-1185">Reference proteome</keyword>
<proteinExistence type="predicted"/>
<evidence type="ECO:0000259" key="2">
    <source>
        <dbReference type="Pfam" id="PF21922"/>
    </source>
</evidence>
<evidence type="ECO:0000313" key="4">
    <source>
        <dbReference type="Proteomes" id="UP000217676"/>
    </source>
</evidence>
<dbReference type="InterPro" id="IPR050515">
    <property type="entry name" value="Beta-lactam/transpept"/>
</dbReference>